<dbReference type="Proteomes" id="UP000001556">
    <property type="component" value="Chromosome"/>
</dbReference>
<evidence type="ECO:0000313" key="2">
    <source>
        <dbReference type="Proteomes" id="UP000001556"/>
    </source>
</evidence>
<evidence type="ECO:0008006" key="3">
    <source>
        <dbReference type="Google" id="ProtNLM"/>
    </source>
</evidence>
<dbReference type="HOGENOM" id="CLU_2342229_0_0_9"/>
<gene>
    <name evidence="1" type="ordered locus">Dred_2572</name>
</gene>
<sequence length="102" mass="11975">MPHLLKVRSLAQLNEIERNVLFFVRENTSPDGMLIYPLRDIGKTLGYSELEVQRTLRNLENLKLVDYREGESPGDPNMILYKDEWLNEFTQKHSSQMSDFNS</sequence>
<dbReference type="AlphaFoldDB" id="A4J7M9"/>
<reference evidence="1 2" key="1">
    <citation type="submission" date="2007-03" db="EMBL/GenBank/DDBJ databases">
        <title>Complete sequence of Desulfotomaculum reducens MI-1.</title>
        <authorList>
            <consortium name="US DOE Joint Genome Institute"/>
            <person name="Copeland A."/>
            <person name="Lucas S."/>
            <person name="Lapidus A."/>
            <person name="Barry K."/>
            <person name="Detter J.C."/>
            <person name="Glavina del Rio T."/>
            <person name="Hammon N."/>
            <person name="Israni S."/>
            <person name="Dalin E."/>
            <person name="Tice H."/>
            <person name="Pitluck S."/>
            <person name="Sims D."/>
            <person name="Brettin T."/>
            <person name="Bruce D."/>
            <person name="Han C."/>
            <person name="Tapia R."/>
            <person name="Schmutz J."/>
            <person name="Larimer F."/>
            <person name="Land M."/>
            <person name="Hauser L."/>
            <person name="Kyrpides N."/>
            <person name="Kim E."/>
            <person name="Tebo B.M."/>
            <person name="Richardson P."/>
        </authorList>
    </citation>
    <scope>NUCLEOTIDE SEQUENCE [LARGE SCALE GENOMIC DNA]</scope>
    <source>
        <strain evidence="1 2">MI-1</strain>
    </source>
</reference>
<dbReference type="RefSeq" id="WP_011878880.1">
    <property type="nucleotide sequence ID" value="NC_009253.1"/>
</dbReference>
<dbReference type="STRING" id="349161.Dred_2572"/>
<dbReference type="EMBL" id="CP000612">
    <property type="protein sequence ID" value="ABO51082.1"/>
    <property type="molecule type" value="Genomic_DNA"/>
</dbReference>
<accession>A4J7M9</accession>
<name>A4J7M9_DESRM</name>
<proteinExistence type="predicted"/>
<organism evidence="1 2">
    <name type="scientific">Desulforamulus reducens (strain ATCC BAA-1160 / DSM 100696 / MI-1)</name>
    <name type="common">Desulfotomaculum reducens</name>
    <dbReference type="NCBI Taxonomy" id="349161"/>
    <lineage>
        <taxon>Bacteria</taxon>
        <taxon>Bacillati</taxon>
        <taxon>Bacillota</taxon>
        <taxon>Clostridia</taxon>
        <taxon>Eubacteriales</taxon>
        <taxon>Peptococcaceae</taxon>
        <taxon>Desulforamulus</taxon>
    </lineage>
</organism>
<evidence type="ECO:0000313" key="1">
    <source>
        <dbReference type="EMBL" id="ABO51082.1"/>
    </source>
</evidence>
<dbReference type="KEGG" id="drm:Dred_2572"/>
<keyword evidence="2" id="KW-1185">Reference proteome</keyword>
<protein>
    <recommendedName>
        <fullName evidence="3">MarR family transcriptional regulator</fullName>
    </recommendedName>
</protein>